<feature type="transmembrane region" description="Helical" evidence="8">
    <location>
        <begin position="212"/>
        <end position="230"/>
    </location>
</feature>
<evidence type="ECO:0000313" key="13">
    <source>
        <dbReference type="Proteomes" id="UP000194977"/>
    </source>
</evidence>
<dbReference type="EMBL" id="NARP01000047">
    <property type="protein sequence ID" value="OTP97889.1"/>
    <property type="molecule type" value="Genomic_DNA"/>
</dbReference>
<dbReference type="PRINTS" id="PR00812">
    <property type="entry name" value="BCTERIALGSPF"/>
</dbReference>
<evidence type="ECO:0000256" key="8">
    <source>
        <dbReference type="SAM" id="Phobius"/>
    </source>
</evidence>
<evidence type="ECO:0000313" key="11">
    <source>
        <dbReference type="EMBL" id="OTQ09079.1"/>
    </source>
</evidence>
<feature type="transmembrane region" description="Helical" evidence="8">
    <location>
        <begin position="363"/>
        <end position="383"/>
    </location>
</feature>
<keyword evidence="3" id="KW-1003">Cell membrane</keyword>
<evidence type="ECO:0000256" key="1">
    <source>
        <dbReference type="ARBA" id="ARBA00004429"/>
    </source>
</evidence>
<evidence type="ECO:0000256" key="4">
    <source>
        <dbReference type="ARBA" id="ARBA00022519"/>
    </source>
</evidence>
<dbReference type="Gene3D" id="1.20.81.30">
    <property type="entry name" value="Type II secretion system (T2SS), domain F"/>
    <property type="match status" value="2"/>
</dbReference>
<keyword evidence="7 8" id="KW-0472">Membrane</keyword>
<accession>A0A242NED5</accession>
<dbReference type="OrthoDB" id="9805682at2"/>
<dbReference type="PANTHER" id="PTHR30012">
    <property type="entry name" value="GENERAL SECRETION PATHWAY PROTEIN"/>
    <property type="match status" value="1"/>
</dbReference>
<feature type="domain" description="Type II secretion system protein GspF" evidence="9">
    <location>
        <begin position="262"/>
        <end position="382"/>
    </location>
</feature>
<evidence type="ECO:0000256" key="5">
    <source>
        <dbReference type="ARBA" id="ARBA00022692"/>
    </source>
</evidence>
<name>A0A242NED5_9GAMM</name>
<dbReference type="InterPro" id="IPR018076">
    <property type="entry name" value="T2SS_GspF_dom"/>
</dbReference>
<keyword evidence="5 8" id="KW-0812">Transmembrane</keyword>
<dbReference type="GO" id="GO:0015628">
    <property type="term" value="P:protein secretion by the type II secretion system"/>
    <property type="evidence" value="ECO:0007669"/>
    <property type="project" value="TreeGrafter"/>
</dbReference>
<dbReference type="Pfam" id="PF00482">
    <property type="entry name" value="T2SSF"/>
    <property type="match status" value="2"/>
</dbReference>
<comment type="caution">
    <text evidence="10">The sequence shown here is derived from an EMBL/GenBank/DDBJ whole genome shotgun (WGS) entry which is preliminary data.</text>
</comment>
<dbReference type="FunFam" id="1.20.81.30:FF:000001">
    <property type="entry name" value="Type II secretion system protein F"/>
    <property type="match status" value="2"/>
</dbReference>
<evidence type="ECO:0000313" key="10">
    <source>
        <dbReference type="EMBL" id="OTP97889.1"/>
    </source>
</evidence>
<comment type="subcellular location">
    <subcellularLocation>
        <location evidence="1">Cell inner membrane</location>
        <topology evidence="1">Multi-pass membrane protein</topology>
    </subcellularLocation>
</comment>
<evidence type="ECO:0000259" key="9">
    <source>
        <dbReference type="Pfam" id="PF00482"/>
    </source>
</evidence>
<protein>
    <recommendedName>
        <fullName evidence="9">Type II secretion system protein GspF domain-containing protein</fullName>
    </recommendedName>
</protein>
<evidence type="ECO:0000256" key="6">
    <source>
        <dbReference type="ARBA" id="ARBA00022989"/>
    </source>
</evidence>
<dbReference type="GO" id="GO:0005886">
    <property type="term" value="C:plasma membrane"/>
    <property type="evidence" value="ECO:0007669"/>
    <property type="project" value="UniProtKB-SubCell"/>
</dbReference>
<evidence type="ECO:0000256" key="7">
    <source>
        <dbReference type="ARBA" id="ARBA00023136"/>
    </source>
</evidence>
<feature type="transmembrane region" description="Helical" evidence="8">
    <location>
        <begin position="160"/>
        <end position="180"/>
    </location>
</feature>
<sequence length="391" mass="44468">MKRLYIWYDLDFRQYHIIATSQSDAKKQLLLQGKIAIKVKARNFITARSFNHLELLNITTQLATMLKAGLSIIDSLNLLVVEQSKPHWQYLMTEIEAQIVKGDSLSSALSIYNYVFSPLYCEIIATGEMTGKLDESFEQLASLLEKSIKLQKNLKKAMRYPLFLLSVAIIVSLVMLLFVLPKFADIYRDFDAELPFFTQCIIDIADSLQHSWHIVCMILVGSFFVFQRYINKRYRNKIEIALMKLPFVNKIIQTSCLTQIFQTIAITQKAGIPLLAGLTAAANASYHCVYRNSVLQIISGIEQGHSFSHVLHLQPCFPNLCRQLIHVGEQSGTLDLMLSRLALYYEVQNQTLIENLSQAFEPLLMLVLSVIIGGLIIAIYLPIFQLGEVIH</sequence>
<comment type="similarity">
    <text evidence="2">Belongs to the GSP F family.</text>
</comment>
<dbReference type="Proteomes" id="UP000194977">
    <property type="component" value="Unassembled WGS sequence"/>
</dbReference>
<feature type="domain" description="Type II secretion system protein GspF" evidence="9">
    <location>
        <begin position="59"/>
        <end position="181"/>
    </location>
</feature>
<dbReference type="InterPro" id="IPR042094">
    <property type="entry name" value="T2SS_GspF_sf"/>
</dbReference>
<evidence type="ECO:0000256" key="2">
    <source>
        <dbReference type="ARBA" id="ARBA00005745"/>
    </source>
</evidence>
<keyword evidence="4" id="KW-0997">Cell inner membrane</keyword>
<dbReference type="EMBL" id="NART01000055">
    <property type="protein sequence ID" value="OTQ09079.1"/>
    <property type="molecule type" value="Genomic_DNA"/>
</dbReference>
<evidence type="ECO:0000256" key="3">
    <source>
        <dbReference type="ARBA" id="ARBA00022475"/>
    </source>
</evidence>
<dbReference type="RefSeq" id="WP_086272127.1">
    <property type="nucleotide sequence ID" value="NZ_MZNE01000065.1"/>
</dbReference>
<evidence type="ECO:0000313" key="12">
    <source>
        <dbReference type="Proteomes" id="UP000194800"/>
    </source>
</evidence>
<proteinExistence type="inferred from homology"/>
<dbReference type="Proteomes" id="UP000194800">
    <property type="component" value="Unassembled WGS sequence"/>
</dbReference>
<keyword evidence="6 8" id="KW-1133">Transmembrane helix</keyword>
<gene>
    <name evidence="11" type="ORF">B6C91_10375</name>
    <name evidence="10" type="ORF">B6D08_13070</name>
</gene>
<reference evidence="12 13" key="1">
    <citation type="submission" date="2017-03" db="EMBL/GenBank/DDBJ databases">
        <title>Comparative genomics of honeybee gut symbionts reveal geographically distinct and subgroup specific antibiotic resistance.</title>
        <authorList>
            <person name="Ludvigsen J."/>
            <person name="Porcellato D."/>
            <person name="Labee-Lund T.M."/>
            <person name="Amdam G.V."/>
            <person name="Rudi K."/>
        </authorList>
    </citation>
    <scope>NUCLEOTIDE SEQUENCE [LARGE SCALE GENOMIC DNA]</scope>
    <source>
        <strain evidence="10 13">A-7-12</strain>
        <strain evidence="11 12">A-9-12</strain>
    </source>
</reference>
<dbReference type="PANTHER" id="PTHR30012:SF7">
    <property type="entry name" value="PROTEIN TRANSPORT PROTEIN HOFC HOMOLOG"/>
    <property type="match status" value="1"/>
</dbReference>
<dbReference type="InterPro" id="IPR003004">
    <property type="entry name" value="GspF/PilC"/>
</dbReference>
<dbReference type="AlphaFoldDB" id="A0A242NED5"/>
<keyword evidence="12" id="KW-1185">Reference proteome</keyword>
<organism evidence="10 13">
    <name type="scientific">Gilliamella apicola</name>
    <dbReference type="NCBI Taxonomy" id="1196095"/>
    <lineage>
        <taxon>Bacteria</taxon>
        <taxon>Pseudomonadati</taxon>
        <taxon>Pseudomonadota</taxon>
        <taxon>Gammaproteobacteria</taxon>
        <taxon>Orbales</taxon>
        <taxon>Orbaceae</taxon>
        <taxon>Gilliamella</taxon>
    </lineage>
</organism>